<keyword evidence="3" id="KW-1185">Reference proteome</keyword>
<organism evidence="2 3">
    <name type="scientific">Sphingomonas lycopersici</name>
    <dbReference type="NCBI Taxonomy" id="2951807"/>
    <lineage>
        <taxon>Bacteria</taxon>
        <taxon>Pseudomonadati</taxon>
        <taxon>Pseudomonadota</taxon>
        <taxon>Alphaproteobacteria</taxon>
        <taxon>Sphingomonadales</taxon>
        <taxon>Sphingomonadaceae</taxon>
        <taxon>Sphingomonas</taxon>
    </lineage>
</organism>
<dbReference type="Pfam" id="PF21546">
    <property type="entry name" value="FGGY_C_2"/>
    <property type="match status" value="1"/>
</dbReference>
<evidence type="ECO:0000313" key="2">
    <source>
        <dbReference type="EMBL" id="MCW6534008.1"/>
    </source>
</evidence>
<dbReference type="Proteomes" id="UP001165565">
    <property type="component" value="Unassembled WGS sequence"/>
</dbReference>
<keyword evidence="2" id="KW-0418">Kinase</keyword>
<feature type="domain" description="Carbohydrate kinase FGGY C-terminal" evidence="1">
    <location>
        <begin position="255"/>
        <end position="442"/>
    </location>
</feature>
<gene>
    <name evidence="2" type="ORF">NEE01_04345</name>
</gene>
<dbReference type="Gene3D" id="3.30.420.40">
    <property type="match status" value="2"/>
</dbReference>
<dbReference type="InterPro" id="IPR043129">
    <property type="entry name" value="ATPase_NBD"/>
</dbReference>
<name>A0AA41Z6V0_9SPHN</name>
<evidence type="ECO:0000259" key="1">
    <source>
        <dbReference type="Pfam" id="PF21546"/>
    </source>
</evidence>
<dbReference type="InterPro" id="IPR049382">
    <property type="entry name" value="FGGY_C_2"/>
</dbReference>
<keyword evidence="2" id="KW-0808">Transferase</keyword>
<dbReference type="AlphaFoldDB" id="A0AA41Z6V0"/>
<proteinExistence type="predicted"/>
<evidence type="ECO:0000313" key="3">
    <source>
        <dbReference type="Proteomes" id="UP001165565"/>
    </source>
</evidence>
<reference evidence="2" key="1">
    <citation type="submission" date="2022-06" db="EMBL/GenBank/DDBJ databases">
        <title>Sphingomonas sp. nov. isolated from rhizosphere soil of tomato.</title>
        <authorList>
            <person name="Dong H."/>
            <person name="Gao R."/>
        </authorList>
    </citation>
    <scope>NUCLEOTIDE SEQUENCE</scope>
    <source>
        <strain evidence="2">MMSM24</strain>
    </source>
</reference>
<dbReference type="SUPFAM" id="SSF53067">
    <property type="entry name" value="Actin-like ATPase domain"/>
    <property type="match status" value="1"/>
</dbReference>
<dbReference type="CDD" id="cd07772">
    <property type="entry name" value="ASKHA_NBD_FGGY_NaCK-like"/>
    <property type="match status" value="1"/>
</dbReference>
<protein>
    <submittedName>
        <fullName evidence="2">Carbohydrate kinase</fullName>
    </submittedName>
</protein>
<dbReference type="GO" id="GO:0016301">
    <property type="term" value="F:kinase activity"/>
    <property type="evidence" value="ECO:0007669"/>
    <property type="project" value="UniProtKB-KW"/>
</dbReference>
<sequence length="474" mass="50019">MGGGLSVVLDLGKTLSKLSLWDESGAMLARRTRPNERIEAMIGGARVRVLDAAGIEEWARGVLREFAGLGRVARIVPVGHGAAAAIVRNGKLAAPPLDYEQPIPADCAAAYHAQRDPFAQTGSPALADGLNLGRQLHFLDTLDPALLSGDATILLWPQYWAWRFSGVAASEVTSLGCHSDLWCPASARPSVLAVRRGWADRLAPLRHAGDAIGTIGAVWASETGLPIDTAVHCGLHDSNAALLAARGFADIAGHEATILSTGTWFVAMRTPEEGASVDPAALPEARDCLVNIDVHGTPIPSARFMGGREIELLTGIDARRVDINPDQPAIIAALPGVVAAGVMVLPTLTPGVGPFPDGTSRWISRPAGSIELRAAVCLYAALVADAALDLIGARDRVLVEGRFGEAQAFVRTLATLRPDLRVFISNQHNDVSYGALRLIDPALAPPAALVPVQPLDCDLTAYAARWRALTMARE</sequence>
<dbReference type="RefSeq" id="WP_265267999.1">
    <property type="nucleotide sequence ID" value="NZ_JANFAV010000002.1"/>
</dbReference>
<dbReference type="EMBL" id="JANFAV010000002">
    <property type="protein sequence ID" value="MCW6534008.1"/>
    <property type="molecule type" value="Genomic_DNA"/>
</dbReference>
<comment type="caution">
    <text evidence="2">The sequence shown here is derived from an EMBL/GenBank/DDBJ whole genome shotgun (WGS) entry which is preliminary data.</text>
</comment>
<accession>A0AA41Z6V0</accession>